<dbReference type="EMBL" id="KP262460">
    <property type="protein sequence ID" value="AJD73973.1"/>
    <property type="molecule type" value="Genomic_DNA"/>
</dbReference>
<keyword evidence="4" id="KW-0720">Serine protease</keyword>
<dbReference type="PANTHER" id="PTHR32060:SF30">
    <property type="entry name" value="CARBOXY-TERMINAL PROCESSING PROTEASE CTPA"/>
    <property type="match status" value="1"/>
</dbReference>
<keyword evidence="2 6" id="KW-0645">Protease</keyword>
<dbReference type="GO" id="GO:0006508">
    <property type="term" value="P:proteolysis"/>
    <property type="evidence" value="ECO:0007669"/>
    <property type="project" value="UniProtKB-KW"/>
</dbReference>
<dbReference type="Gene3D" id="3.30.750.44">
    <property type="match status" value="1"/>
</dbReference>
<dbReference type="InterPro" id="IPR004447">
    <property type="entry name" value="Peptidase_S41A"/>
</dbReference>
<dbReference type="GO" id="GO:0007165">
    <property type="term" value="P:signal transduction"/>
    <property type="evidence" value="ECO:0007669"/>
    <property type="project" value="TreeGrafter"/>
</dbReference>
<evidence type="ECO:0000256" key="2">
    <source>
        <dbReference type="ARBA" id="ARBA00022670"/>
    </source>
</evidence>
<dbReference type="CDD" id="cd07560">
    <property type="entry name" value="Peptidase_S41_CPP"/>
    <property type="match status" value="1"/>
</dbReference>
<dbReference type="SMART" id="SM00245">
    <property type="entry name" value="TSPc"/>
    <property type="match status" value="1"/>
</dbReference>
<dbReference type="SUPFAM" id="SSF52096">
    <property type="entry name" value="ClpP/crotonase"/>
    <property type="match status" value="1"/>
</dbReference>
<dbReference type="PANTHER" id="PTHR32060">
    <property type="entry name" value="TAIL-SPECIFIC PROTEASE"/>
    <property type="match status" value="1"/>
</dbReference>
<dbReference type="GO" id="GO:0008236">
    <property type="term" value="F:serine-type peptidase activity"/>
    <property type="evidence" value="ECO:0007669"/>
    <property type="project" value="UniProtKB-KW"/>
</dbReference>
<dbReference type="Gene3D" id="3.90.226.10">
    <property type="entry name" value="2-enoyl-CoA Hydratase, Chain A, domain 1"/>
    <property type="match status" value="1"/>
</dbReference>
<evidence type="ECO:0000256" key="3">
    <source>
        <dbReference type="ARBA" id="ARBA00022801"/>
    </source>
</evidence>
<reference evidence="6" key="1">
    <citation type="submission" date="2014-12" db="EMBL/GenBank/DDBJ databases">
        <title>Screening of lipase, protease and cellulase gene production in a fosmid metagenomic library from Lake Elementaita.</title>
        <authorList>
            <person name="Akanga J.O."/>
            <person name="Boga H.I."/>
            <person name="Klenk H.-P."/>
        </authorList>
    </citation>
    <scope>NUCLEOTIDE SEQUENCE</scope>
</reference>
<keyword evidence="3" id="KW-0378">Hydrolase</keyword>
<dbReference type="Gene3D" id="2.30.42.10">
    <property type="match status" value="1"/>
</dbReference>
<evidence type="ECO:0000313" key="6">
    <source>
        <dbReference type="EMBL" id="AJD73973.1"/>
    </source>
</evidence>
<dbReference type="CDD" id="cd06782">
    <property type="entry name" value="cpPDZ_CPP-like"/>
    <property type="match status" value="1"/>
</dbReference>
<comment type="similarity">
    <text evidence="1">Belongs to the peptidase S41A family.</text>
</comment>
<dbReference type="InterPro" id="IPR036034">
    <property type="entry name" value="PDZ_sf"/>
</dbReference>
<dbReference type="InterPro" id="IPR029045">
    <property type="entry name" value="ClpP/crotonase-like_dom_sf"/>
</dbReference>
<dbReference type="NCBIfam" id="TIGR00225">
    <property type="entry name" value="prc"/>
    <property type="match status" value="1"/>
</dbReference>
<dbReference type="InterPro" id="IPR001478">
    <property type="entry name" value="PDZ"/>
</dbReference>
<feature type="domain" description="PDZ" evidence="5">
    <location>
        <begin position="9"/>
        <end position="85"/>
    </location>
</feature>
<name>A0A0B4ZN63_9ZZZZ</name>
<dbReference type="SUPFAM" id="SSF50156">
    <property type="entry name" value="PDZ domain-like"/>
    <property type="match status" value="1"/>
</dbReference>
<dbReference type="Pfam" id="PF00595">
    <property type="entry name" value="PDZ"/>
    <property type="match status" value="1"/>
</dbReference>
<accession>A0A0B4ZN63</accession>
<dbReference type="InterPro" id="IPR005151">
    <property type="entry name" value="Tail-specific_protease"/>
</dbReference>
<evidence type="ECO:0000256" key="1">
    <source>
        <dbReference type="ARBA" id="ARBA00009179"/>
    </source>
</evidence>
<dbReference type="SMART" id="SM00228">
    <property type="entry name" value="PDZ"/>
    <property type="match status" value="1"/>
</dbReference>
<evidence type="ECO:0000256" key="4">
    <source>
        <dbReference type="ARBA" id="ARBA00022825"/>
    </source>
</evidence>
<protein>
    <submittedName>
        <fullName evidence="6">Serine protease</fullName>
    </submittedName>
</protein>
<evidence type="ECO:0000259" key="5">
    <source>
        <dbReference type="PROSITE" id="PS50106"/>
    </source>
</evidence>
<proteinExistence type="inferred from homology"/>
<dbReference type="Pfam" id="PF03572">
    <property type="entry name" value="Peptidase_S41"/>
    <property type="match status" value="1"/>
</dbReference>
<dbReference type="AlphaFoldDB" id="A0A0B4ZN63"/>
<dbReference type="FunFam" id="2.30.42.10:FF:000063">
    <property type="entry name" value="Peptidase, S41 family"/>
    <property type="match status" value="1"/>
</dbReference>
<sequence>MLSILDPHSVYIERDDSERIQEEFAGKFQGIGIQFSIIQDTITVITAISGGPSDQLGIRSGDRIISINDSNAVGFTNEDVIRRLRGEKGTTVDVEILRPRSNTPVRFTIERDNIPITTIDTHYMLDERTGYIKVNRFAATTHEEFISSVRELKRMGMDRLMLDLRGNPGGYLSQAIAISEEFFPRNTKLVSTESRHIRFNQEMHSRRDGLLKDMPVIVLVNEGSASASEIVSGAIQDHDRGLVVGRRTFGKGLVQQQYELIDGSNIRVTISRYLTPSGRVIQKPFDSGSENYAFEIRHRSSDATMDAKEFKDQVPDSLHYATKAGRPIYGGGGIIPDFIIQEDTTSSPYLFNFMLVNRVDAQFVRSYLDENGERFRDRWKDDFQDFRNNFEWSDKDRALFLTLMKEHGMELTGDVDEPTIKNDTLKLSREMYNELVWMNLGRMKADLARQVWGNEYFYPVINDYFNESLSEAMKLWDEVEQLKLYAKQQAEKRSSR</sequence>
<dbReference type="GO" id="GO:0004175">
    <property type="term" value="F:endopeptidase activity"/>
    <property type="evidence" value="ECO:0007669"/>
    <property type="project" value="TreeGrafter"/>
</dbReference>
<dbReference type="PROSITE" id="PS50106">
    <property type="entry name" value="PDZ"/>
    <property type="match status" value="1"/>
</dbReference>
<organism evidence="6">
    <name type="scientific">uncultured microorganism</name>
    <dbReference type="NCBI Taxonomy" id="358574"/>
    <lineage>
        <taxon>unclassified sequences</taxon>
        <taxon>environmental samples</taxon>
    </lineage>
</organism>